<dbReference type="PROSITE" id="PS01031">
    <property type="entry name" value="SHSP"/>
    <property type="match status" value="1"/>
</dbReference>
<dbReference type="Gene3D" id="2.60.40.790">
    <property type="match status" value="1"/>
</dbReference>
<dbReference type="SUPFAM" id="SSF49764">
    <property type="entry name" value="HSP20-like chaperones"/>
    <property type="match status" value="1"/>
</dbReference>
<dbReference type="InterPro" id="IPR008978">
    <property type="entry name" value="HSP20-like_chaperone"/>
</dbReference>
<keyword evidence="3" id="KW-0611">Plant defense</keyword>
<name>A0ABC8S2M4_9AQUA</name>
<dbReference type="InterPro" id="IPR002068">
    <property type="entry name" value="A-crystallin/Hsp20_dom"/>
</dbReference>
<dbReference type="CDD" id="cd06464">
    <property type="entry name" value="ACD_sHsps-like"/>
    <property type="match status" value="1"/>
</dbReference>
<dbReference type="PANTHER" id="PTHR43670:SF73">
    <property type="entry name" value="INACTIVE PROTEIN RESTRICTED TEV MOVEMENT 2-LIKE"/>
    <property type="match status" value="1"/>
</dbReference>
<feature type="compositionally biased region" description="Basic and acidic residues" evidence="6">
    <location>
        <begin position="232"/>
        <end position="247"/>
    </location>
</feature>
<evidence type="ECO:0000256" key="2">
    <source>
        <dbReference type="ARBA" id="ARBA00022475"/>
    </source>
</evidence>
<dbReference type="AlphaFoldDB" id="A0ABC8S2M4"/>
<comment type="similarity">
    <text evidence="4 5">Belongs to the small heat shock protein (HSP20) family.</text>
</comment>
<dbReference type="EMBL" id="CAUOFW020001877">
    <property type="protein sequence ID" value="CAK9149454.1"/>
    <property type="molecule type" value="Genomic_DNA"/>
</dbReference>
<feature type="compositionally biased region" description="Polar residues" evidence="6">
    <location>
        <begin position="218"/>
        <end position="229"/>
    </location>
</feature>
<evidence type="ECO:0000256" key="7">
    <source>
        <dbReference type="SAM" id="Phobius"/>
    </source>
</evidence>
<feature type="compositionally biased region" description="Polar residues" evidence="6">
    <location>
        <begin position="139"/>
        <end position="160"/>
    </location>
</feature>
<feature type="transmembrane region" description="Helical" evidence="7">
    <location>
        <begin position="265"/>
        <end position="286"/>
    </location>
</feature>
<evidence type="ECO:0000256" key="4">
    <source>
        <dbReference type="PROSITE-ProRule" id="PRU00285"/>
    </source>
</evidence>
<keyword evidence="7" id="KW-1133">Transmembrane helix</keyword>
<keyword evidence="7" id="KW-0472">Membrane</keyword>
<gene>
    <name evidence="9" type="ORF">ILEXP_LOCUS17498</name>
</gene>
<evidence type="ECO:0000256" key="6">
    <source>
        <dbReference type="SAM" id="MobiDB-lite"/>
    </source>
</evidence>
<dbReference type="PANTHER" id="PTHR43670">
    <property type="entry name" value="HEAT SHOCK PROTEIN 26"/>
    <property type="match status" value="1"/>
</dbReference>
<comment type="caution">
    <text evidence="9">The sequence shown here is derived from an EMBL/GenBank/DDBJ whole genome shotgun (WGS) entry which is preliminary data.</text>
</comment>
<keyword evidence="2" id="KW-1003">Cell membrane</keyword>
<accession>A0ABC8S2M4</accession>
<proteinExistence type="inferred from homology"/>
<reference evidence="9 10" key="1">
    <citation type="submission" date="2024-02" db="EMBL/GenBank/DDBJ databases">
        <authorList>
            <person name="Vignale AGUSTIN F."/>
            <person name="Sosa J E."/>
            <person name="Modenutti C."/>
        </authorList>
    </citation>
    <scope>NUCLEOTIDE SEQUENCE [LARGE SCALE GENOMIC DNA]</scope>
</reference>
<feature type="compositionally biased region" description="Basic and acidic residues" evidence="6">
    <location>
        <begin position="109"/>
        <end position="138"/>
    </location>
</feature>
<protein>
    <recommendedName>
        <fullName evidence="8">SHSP domain-containing protein</fullName>
    </recommendedName>
</protein>
<dbReference type="Pfam" id="PF00011">
    <property type="entry name" value="HSP20"/>
    <property type="match status" value="1"/>
</dbReference>
<feature type="domain" description="SHSP" evidence="8">
    <location>
        <begin position="12"/>
        <end position="118"/>
    </location>
</feature>
<dbReference type="Proteomes" id="UP001642360">
    <property type="component" value="Unassembled WGS sequence"/>
</dbReference>
<organism evidence="9 10">
    <name type="scientific">Ilex paraguariensis</name>
    <name type="common">yerba mate</name>
    <dbReference type="NCBI Taxonomy" id="185542"/>
    <lineage>
        <taxon>Eukaryota</taxon>
        <taxon>Viridiplantae</taxon>
        <taxon>Streptophyta</taxon>
        <taxon>Embryophyta</taxon>
        <taxon>Tracheophyta</taxon>
        <taxon>Spermatophyta</taxon>
        <taxon>Magnoliopsida</taxon>
        <taxon>eudicotyledons</taxon>
        <taxon>Gunneridae</taxon>
        <taxon>Pentapetalae</taxon>
        <taxon>asterids</taxon>
        <taxon>campanulids</taxon>
        <taxon>Aquifoliales</taxon>
        <taxon>Aquifoliaceae</taxon>
        <taxon>Ilex</taxon>
    </lineage>
</organism>
<evidence type="ECO:0000256" key="5">
    <source>
        <dbReference type="RuleBase" id="RU003616"/>
    </source>
</evidence>
<keyword evidence="7" id="KW-0812">Transmembrane</keyword>
<feature type="region of interest" description="Disordered" evidence="6">
    <location>
        <begin position="108"/>
        <end position="171"/>
    </location>
</feature>
<evidence type="ECO:0000256" key="3">
    <source>
        <dbReference type="ARBA" id="ARBA00022821"/>
    </source>
</evidence>
<keyword evidence="10" id="KW-1185">Reference proteome</keyword>
<sequence length="291" mass="33299">MGEKPSAAITERVYEELEPSTEWVEEEDWYTLLVYVSGFKIQQLKVERDNTNQNLIISGERPLDQANNKWIRFKKQFQVSTNCDTEKISARFDRDMLYIKLPKLITRAAKQDQEKSSSEAPEPQKPENDKPQPQKNEQEQVGQKTASMADTNGTSNGSQDTSKEVADKGKGSVDHKMFEGFLEEKSYRGYSRAPKKVKNRGTGTSQDQNMGEDKKMPRNTSANYENGSINDGARRERGDSGKKDYGDRATLEGAKLRMSRRMMNMVLIILLSFVLGLYLTNLIRFWKKDEN</sequence>
<comment type="subcellular location">
    <subcellularLocation>
        <location evidence="1">Cell membrane</location>
        <topology evidence="1">Single-pass membrane protein</topology>
    </subcellularLocation>
</comment>
<feature type="region of interest" description="Disordered" evidence="6">
    <location>
        <begin position="189"/>
        <end position="247"/>
    </location>
</feature>
<feature type="compositionally biased region" description="Basic and acidic residues" evidence="6">
    <location>
        <begin position="161"/>
        <end position="171"/>
    </location>
</feature>
<evidence type="ECO:0000313" key="9">
    <source>
        <dbReference type="EMBL" id="CAK9149454.1"/>
    </source>
</evidence>
<dbReference type="GO" id="GO:0006952">
    <property type="term" value="P:defense response"/>
    <property type="evidence" value="ECO:0007669"/>
    <property type="project" value="UniProtKB-KW"/>
</dbReference>
<evidence type="ECO:0000256" key="1">
    <source>
        <dbReference type="ARBA" id="ARBA00004162"/>
    </source>
</evidence>
<evidence type="ECO:0000259" key="8">
    <source>
        <dbReference type="PROSITE" id="PS01031"/>
    </source>
</evidence>
<evidence type="ECO:0000313" key="10">
    <source>
        <dbReference type="Proteomes" id="UP001642360"/>
    </source>
</evidence>
<dbReference type="GO" id="GO:0005886">
    <property type="term" value="C:plasma membrane"/>
    <property type="evidence" value="ECO:0007669"/>
    <property type="project" value="UniProtKB-SubCell"/>
</dbReference>